<organism evidence="3 4">
    <name type="scientific">Friedmanniomyces endolithicus</name>
    <dbReference type="NCBI Taxonomy" id="329885"/>
    <lineage>
        <taxon>Eukaryota</taxon>
        <taxon>Fungi</taxon>
        <taxon>Dikarya</taxon>
        <taxon>Ascomycota</taxon>
        <taxon>Pezizomycotina</taxon>
        <taxon>Dothideomycetes</taxon>
        <taxon>Dothideomycetidae</taxon>
        <taxon>Mycosphaerellales</taxon>
        <taxon>Teratosphaeriaceae</taxon>
        <taxon>Friedmanniomyces</taxon>
    </lineage>
</organism>
<feature type="transmembrane region" description="Helical" evidence="1">
    <location>
        <begin position="24"/>
        <end position="42"/>
    </location>
</feature>
<reference evidence="2" key="2">
    <citation type="submission" date="2023-06" db="EMBL/GenBank/DDBJ databases">
        <title>Black Yeasts Isolated from many extreme environments.</title>
        <authorList>
            <person name="Coleine C."/>
            <person name="Stajich J.E."/>
            <person name="Selbmann L."/>
        </authorList>
    </citation>
    <scope>NUCLEOTIDE SEQUENCE</scope>
    <source>
        <strain evidence="2">CCFEE 5200</strain>
    </source>
</reference>
<name>A0A4U0VG63_9PEZI</name>
<keyword evidence="1" id="KW-0812">Transmembrane</keyword>
<proteinExistence type="predicted"/>
<dbReference type="EMBL" id="JAUJLE010000170">
    <property type="protein sequence ID" value="KAK0972361.1"/>
    <property type="molecule type" value="Genomic_DNA"/>
</dbReference>
<gene>
    <name evidence="3" type="ORF">B0A54_01674</name>
    <name evidence="2" type="ORF">LTR91_015217</name>
</gene>
<evidence type="ECO:0000256" key="1">
    <source>
        <dbReference type="SAM" id="Phobius"/>
    </source>
</evidence>
<feature type="transmembrane region" description="Helical" evidence="1">
    <location>
        <begin position="54"/>
        <end position="72"/>
    </location>
</feature>
<evidence type="ECO:0000313" key="3">
    <source>
        <dbReference type="EMBL" id="TKA48181.1"/>
    </source>
</evidence>
<dbReference type="Proteomes" id="UP000310066">
    <property type="component" value="Unassembled WGS sequence"/>
</dbReference>
<keyword evidence="1" id="KW-0472">Membrane</keyword>
<evidence type="ECO:0000313" key="4">
    <source>
        <dbReference type="Proteomes" id="UP000310066"/>
    </source>
</evidence>
<dbReference type="EMBL" id="NAJP01000004">
    <property type="protein sequence ID" value="TKA48181.1"/>
    <property type="molecule type" value="Genomic_DNA"/>
</dbReference>
<dbReference type="AlphaFoldDB" id="A0A4U0VG63"/>
<protein>
    <submittedName>
        <fullName evidence="3">Uncharacterized protein</fullName>
    </submittedName>
</protein>
<evidence type="ECO:0000313" key="5">
    <source>
        <dbReference type="Proteomes" id="UP001175353"/>
    </source>
</evidence>
<dbReference type="Proteomes" id="UP001175353">
    <property type="component" value="Unassembled WGS sequence"/>
</dbReference>
<comment type="caution">
    <text evidence="3">The sequence shown here is derived from an EMBL/GenBank/DDBJ whole genome shotgun (WGS) entry which is preliminary data.</text>
</comment>
<accession>A0A4U0VG63</accession>
<feature type="transmembrane region" description="Helical" evidence="1">
    <location>
        <begin position="144"/>
        <end position="166"/>
    </location>
</feature>
<reference evidence="3 4" key="1">
    <citation type="submission" date="2017-03" db="EMBL/GenBank/DDBJ databases">
        <title>Genomes of endolithic fungi from Antarctica.</title>
        <authorList>
            <person name="Coleine C."/>
            <person name="Masonjones S."/>
            <person name="Stajich J.E."/>
        </authorList>
    </citation>
    <scope>NUCLEOTIDE SEQUENCE [LARGE SCALE GENOMIC DNA]</scope>
    <source>
        <strain evidence="3 4">CCFEE 5311</strain>
    </source>
</reference>
<evidence type="ECO:0000313" key="2">
    <source>
        <dbReference type="EMBL" id="KAK0972361.1"/>
    </source>
</evidence>
<keyword evidence="1" id="KW-1133">Transmembrane helix</keyword>
<keyword evidence="5" id="KW-1185">Reference proteome</keyword>
<sequence>MNTSVWTLEAITRGQHTEKDNSDITGILLLFPLIPLIAMNLLHMAYVRRNDRGYLFFIPSVYLMCFLIHRAIATFMTYTGITISSKGIELRPALPLTCQATSVFGIRDTFPCHLESVMDWIHQISSGGTWNGIWTKAALHNAGIISGIVLLLIVLGLLCAMTKMFHPHCSGCRQRREAQDWAAENDWWAAKPWGTKEIREIRCNYCMDPELGVPKMRKDNVLELAEV</sequence>
<dbReference type="OrthoDB" id="3849553at2759"/>